<sequence>MVEVGLLRFVVFCDGGVVATEKDNKRNEARRDPKKNLTLEIFLFGNTVFGSFVPMTRTTKENRKRKKKTIDQFI</sequence>
<name>A0A1F7WZH8_9BACT</name>
<dbReference type="Proteomes" id="UP000179219">
    <property type="component" value="Unassembled WGS sequence"/>
</dbReference>
<evidence type="ECO:0000313" key="1">
    <source>
        <dbReference type="EMBL" id="OGM08141.1"/>
    </source>
</evidence>
<reference evidence="1 2" key="1">
    <citation type="journal article" date="2016" name="Nat. Commun.">
        <title>Thousands of microbial genomes shed light on interconnected biogeochemical processes in an aquifer system.</title>
        <authorList>
            <person name="Anantharaman K."/>
            <person name="Brown C.T."/>
            <person name="Hug L.A."/>
            <person name="Sharon I."/>
            <person name="Castelle C.J."/>
            <person name="Probst A.J."/>
            <person name="Thomas B.C."/>
            <person name="Singh A."/>
            <person name="Wilkins M.J."/>
            <person name="Karaoz U."/>
            <person name="Brodie E.L."/>
            <person name="Williams K.H."/>
            <person name="Hubbard S.S."/>
            <person name="Banfield J.F."/>
        </authorList>
    </citation>
    <scope>NUCLEOTIDE SEQUENCE [LARGE SCALE GENOMIC DNA]</scope>
</reference>
<organism evidence="1 2">
    <name type="scientific">Candidatus Woesebacteria bacterium RBG_13_34_9</name>
    <dbReference type="NCBI Taxonomy" id="1802477"/>
    <lineage>
        <taxon>Bacteria</taxon>
        <taxon>Candidatus Woeseibacteriota</taxon>
    </lineage>
</organism>
<comment type="caution">
    <text evidence="1">The sequence shown here is derived from an EMBL/GenBank/DDBJ whole genome shotgun (WGS) entry which is preliminary data.</text>
</comment>
<proteinExistence type="predicted"/>
<dbReference type="AlphaFoldDB" id="A0A1F7WZH8"/>
<gene>
    <name evidence="1" type="ORF">A2159_01875</name>
</gene>
<dbReference type="EMBL" id="MGFP01000060">
    <property type="protein sequence ID" value="OGM08141.1"/>
    <property type="molecule type" value="Genomic_DNA"/>
</dbReference>
<evidence type="ECO:0000313" key="2">
    <source>
        <dbReference type="Proteomes" id="UP000179219"/>
    </source>
</evidence>
<protein>
    <submittedName>
        <fullName evidence="1">Uncharacterized protein</fullName>
    </submittedName>
</protein>
<accession>A0A1F7WZH8</accession>